<evidence type="ECO:0000313" key="3">
    <source>
        <dbReference type="Proteomes" id="UP000002417"/>
    </source>
</evidence>
<reference evidence="2 3" key="1">
    <citation type="submission" date="2007-07" db="EMBL/GenBank/DDBJ databases">
        <title>Complete sequence of chromosome of Xanthobacter autotrophicus Py2.</title>
        <authorList>
            <consortium name="US DOE Joint Genome Institute"/>
            <person name="Copeland A."/>
            <person name="Lucas S."/>
            <person name="Lapidus A."/>
            <person name="Barry K."/>
            <person name="Glavina del Rio T."/>
            <person name="Hammon N."/>
            <person name="Israni S."/>
            <person name="Dalin E."/>
            <person name="Tice H."/>
            <person name="Pitluck S."/>
            <person name="Sims D."/>
            <person name="Brettin T."/>
            <person name="Bruce D."/>
            <person name="Detter J.C."/>
            <person name="Han C."/>
            <person name="Tapia R."/>
            <person name="Brainard J."/>
            <person name="Schmutz J."/>
            <person name="Larimer F."/>
            <person name="Land M."/>
            <person name="Hauser L."/>
            <person name="Kyrpides N."/>
            <person name="Kim E."/>
            <person name="Ensigns S.A."/>
            <person name="Richardson P."/>
        </authorList>
    </citation>
    <scope>NUCLEOTIDE SEQUENCE [LARGE SCALE GENOMIC DNA]</scope>
    <source>
        <strain evidence="3">ATCC BAA-1158 / Py2</strain>
    </source>
</reference>
<dbReference type="Proteomes" id="UP000002417">
    <property type="component" value="Chromosome"/>
</dbReference>
<organism evidence="2 3">
    <name type="scientific">Xanthobacter autotrophicus (strain ATCC BAA-1158 / Py2)</name>
    <dbReference type="NCBI Taxonomy" id="78245"/>
    <lineage>
        <taxon>Bacteria</taxon>
        <taxon>Pseudomonadati</taxon>
        <taxon>Pseudomonadota</taxon>
        <taxon>Alphaproteobacteria</taxon>
        <taxon>Hyphomicrobiales</taxon>
        <taxon>Xanthobacteraceae</taxon>
        <taxon>Xanthobacter</taxon>
    </lineage>
</organism>
<evidence type="ECO:0000256" key="1">
    <source>
        <dbReference type="SAM" id="SignalP"/>
    </source>
</evidence>
<keyword evidence="1" id="KW-0732">Signal</keyword>
<keyword evidence="3" id="KW-1185">Reference proteome</keyword>
<feature type="signal peptide" evidence="1">
    <location>
        <begin position="1"/>
        <end position="31"/>
    </location>
</feature>
<evidence type="ECO:0000313" key="2">
    <source>
        <dbReference type="EMBL" id="ABS68976.1"/>
    </source>
</evidence>
<name>A7ILT3_XANP2</name>
<dbReference type="AlphaFoldDB" id="A7ILT3"/>
<evidence type="ECO:0008006" key="4">
    <source>
        <dbReference type="Google" id="ProtNLM"/>
    </source>
</evidence>
<accession>A7ILT3</accession>
<dbReference type="STRING" id="78245.Xaut_3751"/>
<proteinExistence type="predicted"/>
<feature type="chain" id="PRO_5002711072" description="Secreted protein" evidence="1">
    <location>
        <begin position="32"/>
        <end position="85"/>
    </location>
</feature>
<dbReference type="HOGENOM" id="CLU_2511873_0_0_5"/>
<dbReference type="KEGG" id="xau:Xaut_3751"/>
<protein>
    <recommendedName>
        <fullName evidence="4">Secreted protein</fullName>
    </recommendedName>
</protein>
<dbReference type="EMBL" id="CP000781">
    <property type="protein sequence ID" value="ABS68976.1"/>
    <property type="molecule type" value="Genomic_DNA"/>
</dbReference>
<gene>
    <name evidence="2" type="ordered locus">Xaut_3751</name>
</gene>
<sequence length="85" mass="8664">MTTFRTHAVRLALLGAVAGAGLMASAGSSQAVVYCRAVGYPKGCVVRPTGAVVVHPAPAAGAVVVAPRRVIYCTRPGYPRGCVVR</sequence>